<reference evidence="2" key="1">
    <citation type="journal article" date="2020" name="Nature">
        <title>Giant virus diversity and host interactions through global metagenomics.</title>
        <authorList>
            <person name="Schulz F."/>
            <person name="Roux S."/>
            <person name="Paez-Espino D."/>
            <person name="Jungbluth S."/>
            <person name="Walsh D.A."/>
            <person name="Denef V.J."/>
            <person name="McMahon K.D."/>
            <person name="Konstantinidis K.T."/>
            <person name="Eloe-Fadrosh E.A."/>
            <person name="Kyrpides N.C."/>
            <person name="Woyke T."/>
        </authorList>
    </citation>
    <scope>NUCLEOTIDE SEQUENCE</scope>
    <source>
        <strain evidence="2">GVMAG-S-1016713-169</strain>
    </source>
</reference>
<dbReference type="EMBL" id="MN740574">
    <property type="protein sequence ID" value="QHU34581.1"/>
    <property type="molecule type" value="Genomic_DNA"/>
</dbReference>
<dbReference type="SUPFAM" id="SSF53448">
    <property type="entry name" value="Nucleotide-diphospho-sugar transferases"/>
    <property type="match status" value="1"/>
</dbReference>
<keyword evidence="1" id="KW-0472">Membrane</keyword>
<dbReference type="InterPro" id="IPR008441">
    <property type="entry name" value="AfumC-like_glycosyl_Trfase"/>
</dbReference>
<accession>A0A6C0LXV5</accession>
<protein>
    <recommendedName>
        <fullName evidence="3">Glycosyltransferase</fullName>
    </recommendedName>
</protein>
<dbReference type="Gene3D" id="3.90.550.20">
    <property type="match status" value="1"/>
</dbReference>
<evidence type="ECO:0000256" key="1">
    <source>
        <dbReference type="SAM" id="Phobius"/>
    </source>
</evidence>
<dbReference type="Pfam" id="PF05704">
    <property type="entry name" value="Caps_synth"/>
    <property type="match status" value="1"/>
</dbReference>
<dbReference type="AlphaFoldDB" id="A0A6C0LXV5"/>
<dbReference type="InterPro" id="IPR029044">
    <property type="entry name" value="Nucleotide-diphossugar_trans"/>
</dbReference>
<dbReference type="GO" id="GO:0016757">
    <property type="term" value="F:glycosyltransferase activity"/>
    <property type="evidence" value="ECO:0007669"/>
    <property type="project" value="InterPro"/>
</dbReference>
<keyword evidence="1" id="KW-0812">Transmembrane</keyword>
<evidence type="ECO:0008006" key="3">
    <source>
        <dbReference type="Google" id="ProtNLM"/>
    </source>
</evidence>
<name>A0A6C0LXV5_9ZZZZ</name>
<feature type="transmembrane region" description="Helical" evidence="1">
    <location>
        <begin position="216"/>
        <end position="239"/>
    </location>
</feature>
<sequence length="249" mass="30283">MSKQIWSYWDGEQPKIVRKSIESWKKYLPDWKINILDNNSLQEYHIEKPKSYELLSSTTKSDVIRLSLLYNYGGLWMDASIILLDNLNWLEQYKKYPYYGFIYSDDIRYVESWFLYSPRKQEPLIHMWITTFNEILDTPSYEDHIAYTSQCTTNNSYFMIYQAFCYLVDSNSEFAQAFHTIPFKKSKKHFYNPLFPMNSYNNLIKFTKDQREYFKYIPFPTVYIIILILLIIFGFLLYFKLKHCKKYNK</sequence>
<proteinExistence type="predicted"/>
<evidence type="ECO:0000313" key="2">
    <source>
        <dbReference type="EMBL" id="QHU34581.1"/>
    </source>
</evidence>
<keyword evidence="1" id="KW-1133">Transmembrane helix</keyword>
<organism evidence="2">
    <name type="scientific">viral metagenome</name>
    <dbReference type="NCBI Taxonomy" id="1070528"/>
    <lineage>
        <taxon>unclassified sequences</taxon>
        <taxon>metagenomes</taxon>
        <taxon>organismal metagenomes</taxon>
    </lineage>
</organism>